<dbReference type="RefSeq" id="WP_216440189.1">
    <property type="nucleotide sequence ID" value="NZ_JAHLQF010000003.1"/>
</dbReference>
<dbReference type="PANTHER" id="PTHR30511">
    <property type="entry name" value="ALANINE RACEMASE"/>
    <property type="match status" value="1"/>
</dbReference>
<dbReference type="Proteomes" id="UP000726170">
    <property type="component" value="Unassembled WGS sequence"/>
</dbReference>
<dbReference type="InterPro" id="IPR000821">
    <property type="entry name" value="Ala_racemase"/>
</dbReference>
<dbReference type="CDD" id="cd06815">
    <property type="entry name" value="PLPDE_III_AR_like_1"/>
    <property type="match status" value="1"/>
</dbReference>
<dbReference type="InterPro" id="IPR001608">
    <property type="entry name" value="Ala_racemase_N"/>
</dbReference>
<proteinExistence type="predicted"/>
<keyword evidence="3" id="KW-1185">Reference proteome</keyword>
<dbReference type="NCBIfam" id="NF040742">
    <property type="entry name" value="racem_Orr"/>
    <property type="match status" value="1"/>
</dbReference>
<gene>
    <name evidence="2" type="ORF">KQI86_15180</name>
</gene>
<evidence type="ECO:0000259" key="1">
    <source>
        <dbReference type="Pfam" id="PF01168"/>
    </source>
</evidence>
<evidence type="ECO:0000313" key="2">
    <source>
        <dbReference type="EMBL" id="MBU5485661.1"/>
    </source>
</evidence>
<dbReference type="Pfam" id="PF01168">
    <property type="entry name" value="Ala_racemase_N"/>
    <property type="match status" value="1"/>
</dbReference>
<dbReference type="EMBL" id="JAHLQF010000003">
    <property type="protein sequence ID" value="MBU5485661.1"/>
    <property type="molecule type" value="Genomic_DNA"/>
</dbReference>
<feature type="domain" description="Alanine racemase N-terminal" evidence="1">
    <location>
        <begin position="10"/>
        <end position="224"/>
    </location>
</feature>
<name>A0ABS6EKC5_9CLOT</name>
<protein>
    <submittedName>
        <fullName evidence="2">Alanine/ornithine racemase family PLP-dependent enzyme</fullName>
    </submittedName>
</protein>
<organism evidence="2 3">
    <name type="scientific">Clostridium mobile</name>
    <dbReference type="NCBI Taxonomy" id="2841512"/>
    <lineage>
        <taxon>Bacteria</taxon>
        <taxon>Bacillati</taxon>
        <taxon>Bacillota</taxon>
        <taxon>Clostridia</taxon>
        <taxon>Eubacteriales</taxon>
        <taxon>Clostridiaceae</taxon>
        <taxon>Clostridium</taxon>
    </lineage>
</organism>
<reference evidence="2 3" key="1">
    <citation type="submission" date="2021-06" db="EMBL/GenBank/DDBJ databases">
        <authorList>
            <person name="Sun Q."/>
            <person name="Li D."/>
        </authorList>
    </citation>
    <scope>NUCLEOTIDE SEQUENCE [LARGE SCALE GENOMIC DNA]</scope>
    <source>
        <strain evidence="2 3">MSJ-11</strain>
    </source>
</reference>
<dbReference type="PANTHER" id="PTHR30511:SF3">
    <property type="entry name" value="LYSINE RACEMASE"/>
    <property type="match status" value="1"/>
</dbReference>
<sequence>MRKQYPCVEVDLSKITYNAKQILSMCKNKGIDVVGVTKVFCAEIPIINALLQAGFTHVGDSRVQNLKKMEQINCKKMLLRISMESEAEQVIKYSDVSLNSELKTIKILSQKAKEVNRTHNIILMVDIGDLREGVLIKDVLGIVKEIMNLQHIKLVGLGTNVTCYGGVIPDRDNLMKLVNLRSEIKNLYKLDLPIISGGNSSSLYLVMNGSIPKEINQLRVGEGIILGRETSFGGPIPNCYDDAFILKGEIVEIKDKPTVPTGKIGMDAFGNKPHFQDKGIRKRAIVAVGRQDIKVDGLFPLDKNISIFGASSDHLLLDVTDSASPLKVGDIVEFKMDYGCVLASMTSNYVKKYYEKQPEYSLVNC</sequence>
<evidence type="ECO:0000313" key="3">
    <source>
        <dbReference type="Proteomes" id="UP000726170"/>
    </source>
</evidence>
<accession>A0ABS6EKC5</accession>
<comment type="caution">
    <text evidence="2">The sequence shown here is derived from an EMBL/GenBank/DDBJ whole genome shotgun (WGS) entry which is preliminary data.</text>
</comment>